<gene>
    <name evidence="8" type="primary">ompA_4</name>
    <name evidence="8" type="ORF">NCTC12872_00876</name>
</gene>
<evidence type="ECO:0000256" key="2">
    <source>
        <dbReference type="ARBA" id="ARBA00022729"/>
    </source>
</evidence>
<dbReference type="InterPro" id="IPR006664">
    <property type="entry name" value="OMP_bac"/>
</dbReference>
<name>A0A379CB48_9PAST</name>
<dbReference type="PRINTS" id="PR01021">
    <property type="entry name" value="OMPADOMAIN"/>
</dbReference>
<evidence type="ECO:0000259" key="7">
    <source>
        <dbReference type="PROSITE" id="PS51123"/>
    </source>
</evidence>
<dbReference type="InterPro" id="IPR007450">
    <property type="entry name" value="BamE_dom"/>
</dbReference>
<organism evidence="8 9">
    <name type="scientific">Phocoenobacter uteri</name>
    <dbReference type="NCBI Taxonomy" id="146806"/>
    <lineage>
        <taxon>Bacteria</taxon>
        <taxon>Pseudomonadati</taxon>
        <taxon>Pseudomonadota</taxon>
        <taxon>Gammaproteobacteria</taxon>
        <taxon>Pasteurellales</taxon>
        <taxon>Pasteurellaceae</taxon>
        <taxon>Phocoenobacter</taxon>
    </lineage>
</organism>
<dbReference type="PROSITE" id="PS51123">
    <property type="entry name" value="OMPA_2"/>
    <property type="match status" value="1"/>
</dbReference>
<evidence type="ECO:0000313" key="9">
    <source>
        <dbReference type="Proteomes" id="UP000255417"/>
    </source>
</evidence>
<dbReference type="Pfam" id="PF04355">
    <property type="entry name" value="BamE"/>
    <property type="match status" value="1"/>
</dbReference>
<sequence length="256" mass="29428">MKLSKLITLSAVTLSIAACTNTLNNINRDGVLENPNYDDLHWPEIKDATQPEGIFPNLENLDHIGPGVTKKDLYYMIERPHFSEMHGAHEWNYIMKFRQLDRSVKICQYKVLFDENDVAQNFYWLPKDCLTERFDLAADALFPFDRGSLKDIKEEGKPRLDEVATYVTQFGNKAKLRLIGHTDYLGNEMYNQKLSEKRVASVARYLENKGVNGMNITTIGMGESQPIKHCSTDISRKALKECLQPNRRVSVEIIKR</sequence>
<dbReference type="Proteomes" id="UP000255417">
    <property type="component" value="Unassembled WGS sequence"/>
</dbReference>
<evidence type="ECO:0000256" key="6">
    <source>
        <dbReference type="SAM" id="SignalP"/>
    </source>
</evidence>
<evidence type="ECO:0000256" key="4">
    <source>
        <dbReference type="ARBA" id="ARBA00023237"/>
    </source>
</evidence>
<dbReference type="Pfam" id="PF00691">
    <property type="entry name" value="OmpA"/>
    <property type="match status" value="1"/>
</dbReference>
<dbReference type="OrthoDB" id="1149075at2"/>
<evidence type="ECO:0000256" key="1">
    <source>
        <dbReference type="ARBA" id="ARBA00004442"/>
    </source>
</evidence>
<accession>A0A379CB48</accession>
<dbReference type="SUPFAM" id="SSF103088">
    <property type="entry name" value="OmpA-like"/>
    <property type="match status" value="1"/>
</dbReference>
<dbReference type="CDD" id="cd07185">
    <property type="entry name" value="OmpA_C-like"/>
    <property type="match status" value="1"/>
</dbReference>
<keyword evidence="4" id="KW-0998">Cell outer membrane</keyword>
<dbReference type="AlphaFoldDB" id="A0A379CB48"/>
<dbReference type="InterPro" id="IPR037873">
    <property type="entry name" value="BamE-like"/>
</dbReference>
<keyword evidence="3 5" id="KW-0472">Membrane</keyword>
<keyword evidence="9" id="KW-1185">Reference proteome</keyword>
<dbReference type="PANTHER" id="PTHR30329:SF21">
    <property type="entry name" value="LIPOPROTEIN YIAD-RELATED"/>
    <property type="match status" value="1"/>
</dbReference>
<dbReference type="InterPro" id="IPR036737">
    <property type="entry name" value="OmpA-like_sf"/>
</dbReference>
<dbReference type="InterPro" id="IPR006665">
    <property type="entry name" value="OmpA-like"/>
</dbReference>
<dbReference type="PANTHER" id="PTHR30329">
    <property type="entry name" value="STATOR ELEMENT OF FLAGELLAR MOTOR COMPLEX"/>
    <property type="match status" value="1"/>
</dbReference>
<proteinExistence type="predicted"/>
<dbReference type="PROSITE" id="PS51257">
    <property type="entry name" value="PROKAR_LIPOPROTEIN"/>
    <property type="match status" value="1"/>
</dbReference>
<dbReference type="InterPro" id="IPR050330">
    <property type="entry name" value="Bact_OuterMem_StrucFunc"/>
</dbReference>
<comment type="subcellular location">
    <subcellularLocation>
        <location evidence="1">Cell outer membrane</location>
    </subcellularLocation>
</comment>
<evidence type="ECO:0000256" key="5">
    <source>
        <dbReference type="PROSITE-ProRule" id="PRU00473"/>
    </source>
</evidence>
<evidence type="ECO:0000313" key="8">
    <source>
        <dbReference type="EMBL" id="SUB58907.1"/>
    </source>
</evidence>
<dbReference type="GO" id="GO:0009279">
    <property type="term" value="C:cell outer membrane"/>
    <property type="evidence" value="ECO:0007669"/>
    <property type="project" value="UniProtKB-SubCell"/>
</dbReference>
<feature type="domain" description="OmpA-like" evidence="7">
    <location>
        <begin position="129"/>
        <end position="256"/>
    </location>
</feature>
<dbReference type="Gene3D" id="3.30.1330.60">
    <property type="entry name" value="OmpA-like domain"/>
    <property type="match status" value="1"/>
</dbReference>
<dbReference type="RefSeq" id="WP_115315412.1">
    <property type="nucleotide sequence ID" value="NZ_LWIF01000001.1"/>
</dbReference>
<dbReference type="EMBL" id="UGTA01000001">
    <property type="protein sequence ID" value="SUB58907.1"/>
    <property type="molecule type" value="Genomic_DNA"/>
</dbReference>
<reference evidence="8 9" key="1">
    <citation type="submission" date="2018-06" db="EMBL/GenBank/DDBJ databases">
        <authorList>
            <consortium name="Pathogen Informatics"/>
            <person name="Doyle S."/>
        </authorList>
    </citation>
    <scope>NUCLEOTIDE SEQUENCE [LARGE SCALE GENOMIC DNA]</scope>
    <source>
        <strain evidence="8 9">NCTC12872</strain>
    </source>
</reference>
<feature type="chain" id="PRO_5016904918" evidence="6">
    <location>
        <begin position="18"/>
        <end position="256"/>
    </location>
</feature>
<protein>
    <submittedName>
        <fullName evidence="8">Outer membrane protein II</fullName>
    </submittedName>
</protein>
<evidence type="ECO:0000256" key="3">
    <source>
        <dbReference type="ARBA" id="ARBA00023136"/>
    </source>
</evidence>
<keyword evidence="2 6" id="KW-0732">Signal</keyword>
<dbReference type="Gene3D" id="3.30.1450.10">
    <property type="match status" value="1"/>
</dbReference>
<feature type="signal peptide" evidence="6">
    <location>
        <begin position="1"/>
        <end position="17"/>
    </location>
</feature>